<reference evidence="8" key="1">
    <citation type="journal article" date="2007" name="Plant Cell">
        <title>Dothideomycete-plant interactions illuminated by genome sequencing and EST analysis of the wheat pathogen Stagonospora nodorum.</title>
        <authorList>
            <person name="Hane J.K."/>
            <person name="Lowe R.G."/>
            <person name="Solomon P.S."/>
            <person name="Tan K.C."/>
            <person name="Schoch C.L."/>
            <person name="Spatafora J.W."/>
            <person name="Crous P.W."/>
            <person name="Kodira C."/>
            <person name="Birren B.W."/>
            <person name="Galagan J.E."/>
            <person name="Torriani S.F."/>
            <person name="McDonald B.A."/>
            <person name="Oliver R.P."/>
        </authorList>
    </citation>
    <scope>NUCLEOTIDE SEQUENCE [LARGE SCALE GENOMIC DNA]</scope>
    <source>
        <strain evidence="8">SN15 / ATCC MYA-4574 / FGSC 10173</strain>
    </source>
</reference>
<dbReference type="Proteomes" id="UP000001055">
    <property type="component" value="Unassembled WGS sequence"/>
</dbReference>
<evidence type="ECO:0000256" key="3">
    <source>
        <dbReference type="ARBA" id="ARBA00022989"/>
    </source>
</evidence>
<dbReference type="PANTHER" id="PTHR12483">
    <property type="entry name" value="SOLUTE CARRIER FAMILY 31 COPPER TRANSPORTERS"/>
    <property type="match status" value="1"/>
</dbReference>
<feature type="region of interest" description="Disordered" evidence="6">
    <location>
        <begin position="1"/>
        <end position="28"/>
    </location>
</feature>
<keyword evidence="4 5" id="KW-0472">Membrane</keyword>
<keyword evidence="5" id="KW-0187">Copper transport</keyword>
<sequence>MKMNMSSPPLENTSAVPTSPTPSMGAMVGMQSTFSSSTRVTLWFTNWTTTTPATYFLTILFLFCLGMLNRFLGAFRSQLEQTWQGQSNSSHKDVHAGSTEKASLSQIRGHVRQWSRGIRTPMVRLEEPEGQETEPLSPAAYPKHPEEGNSTKIIRRSRKFWVANAPWNIRKDGISAGLEFVRAIIGYVLVWQIHEGFNESA</sequence>
<evidence type="ECO:0000313" key="8">
    <source>
        <dbReference type="Proteomes" id="UP000001055"/>
    </source>
</evidence>
<evidence type="ECO:0000256" key="4">
    <source>
        <dbReference type="ARBA" id="ARBA00023136"/>
    </source>
</evidence>
<keyword evidence="5" id="KW-0406">Ion transport</keyword>
<evidence type="ECO:0000256" key="2">
    <source>
        <dbReference type="ARBA" id="ARBA00022692"/>
    </source>
</evidence>
<dbReference type="Pfam" id="PF04145">
    <property type="entry name" value="Ctr"/>
    <property type="match status" value="1"/>
</dbReference>
<keyword evidence="2" id="KW-0812">Transmembrane</keyword>
<dbReference type="InterPro" id="IPR007274">
    <property type="entry name" value="Cop_transporter"/>
</dbReference>
<dbReference type="PANTHER" id="PTHR12483:SF27">
    <property type="entry name" value="COPPER TRANSPORT PROTEIN CTR1"/>
    <property type="match status" value="1"/>
</dbReference>
<dbReference type="EMBL" id="CH445363">
    <property type="protein sequence ID" value="EAT76944.1"/>
    <property type="molecule type" value="Genomic_DNA"/>
</dbReference>
<keyword evidence="5" id="KW-0186">Copper</keyword>
<dbReference type="GO" id="GO:0005375">
    <property type="term" value="F:copper ion transmembrane transporter activity"/>
    <property type="evidence" value="ECO:0000318"/>
    <property type="project" value="GO_Central"/>
</dbReference>
<feature type="region of interest" description="Disordered" evidence="6">
    <location>
        <begin position="126"/>
        <end position="148"/>
    </location>
</feature>
<feature type="compositionally biased region" description="Polar residues" evidence="6">
    <location>
        <begin position="1"/>
        <end position="22"/>
    </location>
</feature>
<proteinExistence type="inferred from homology"/>
<dbReference type="AlphaFoldDB" id="Q0TXU1"/>
<dbReference type="KEGG" id="pno:SNOG_15569"/>
<dbReference type="GeneID" id="5982644"/>
<protein>
    <recommendedName>
        <fullName evidence="5">Copper transport protein</fullName>
    </recommendedName>
</protein>
<evidence type="ECO:0000313" key="7">
    <source>
        <dbReference type="EMBL" id="EAT76944.1"/>
    </source>
</evidence>
<accession>Q0TXU1</accession>
<comment type="similarity">
    <text evidence="5">Belongs to the copper transporter (Ctr) (TC 1.A.56) family. SLC31A subfamily.</text>
</comment>
<dbReference type="GO" id="GO:0005886">
    <property type="term" value="C:plasma membrane"/>
    <property type="evidence" value="ECO:0000318"/>
    <property type="project" value="GO_Central"/>
</dbReference>
<evidence type="ECO:0000256" key="1">
    <source>
        <dbReference type="ARBA" id="ARBA00004141"/>
    </source>
</evidence>
<dbReference type="OMA" id="MNMPAVF"/>
<organism evidence="7 8">
    <name type="scientific">Phaeosphaeria nodorum (strain SN15 / ATCC MYA-4574 / FGSC 10173)</name>
    <name type="common">Glume blotch fungus</name>
    <name type="synonym">Parastagonospora nodorum</name>
    <dbReference type="NCBI Taxonomy" id="321614"/>
    <lineage>
        <taxon>Eukaryota</taxon>
        <taxon>Fungi</taxon>
        <taxon>Dikarya</taxon>
        <taxon>Ascomycota</taxon>
        <taxon>Pezizomycotina</taxon>
        <taxon>Dothideomycetes</taxon>
        <taxon>Pleosporomycetidae</taxon>
        <taxon>Pleosporales</taxon>
        <taxon>Pleosporineae</taxon>
        <taxon>Phaeosphaeriaceae</taxon>
        <taxon>Parastagonospora</taxon>
    </lineage>
</organism>
<evidence type="ECO:0000256" key="6">
    <source>
        <dbReference type="SAM" id="MobiDB-lite"/>
    </source>
</evidence>
<gene>
    <name evidence="7" type="ORF">SNOG_15569</name>
</gene>
<name>Q0TXU1_PHANO</name>
<evidence type="ECO:0000256" key="5">
    <source>
        <dbReference type="RuleBase" id="RU367022"/>
    </source>
</evidence>
<dbReference type="InParanoid" id="Q0TXU1"/>
<keyword evidence="5" id="KW-0813">Transport</keyword>
<comment type="subcellular location">
    <subcellularLocation>
        <location evidence="1 5">Membrane</location>
        <topology evidence="1 5">Multi-pass membrane protein</topology>
    </subcellularLocation>
</comment>
<dbReference type="VEuPathDB" id="FungiDB:JI435_155690"/>
<dbReference type="RefSeq" id="XP_001805714.1">
    <property type="nucleotide sequence ID" value="XM_001805662.1"/>
</dbReference>
<keyword evidence="3" id="KW-1133">Transmembrane helix</keyword>